<dbReference type="AlphaFoldDB" id="A0A7X1BNU1"/>
<evidence type="ECO:0000259" key="3">
    <source>
        <dbReference type="Pfam" id="PF10106"/>
    </source>
</evidence>
<dbReference type="EMBL" id="JACLAG010000002">
    <property type="protein sequence ID" value="MBC2620410.1"/>
    <property type="molecule type" value="Genomic_DNA"/>
</dbReference>
<feature type="domain" description="DUF2345" evidence="3">
    <location>
        <begin position="618"/>
        <end position="765"/>
    </location>
</feature>
<dbReference type="Gene3D" id="2.40.50.230">
    <property type="entry name" value="Gp5 N-terminal domain"/>
    <property type="match status" value="1"/>
</dbReference>
<comment type="caution">
    <text evidence="5">The sequence shown here is derived from an EMBL/GenBank/DDBJ whole genome shotgun (WGS) entry which is preliminary data.</text>
</comment>
<dbReference type="RefSeq" id="WP_185655968.1">
    <property type="nucleotide sequence ID" value="NZ_JACLAG010000002.1"/>
</dbReference>
<reference evidence="5 6" key="1">
    <citation type="submission" date="2020-08" db="EMBL/GenBank/DDBJ databases">
        <title>Emergence and comparative genomics analysis of Citrobacter in Fennec fox imported from North Africa to China.</title>
        <authorList>
            <person name="Zheng B."/>
        </authorList>
    </citation>
    <scope>NUCLEOTIDE SEQUENCE [LARGE SCALE GENOMIC DNA]</scope>
    <source>
        <strain evidence="5 6">FF141</strain>
    </source>
</reference>
<evidence type="ECO:0000313" key="5">
    <source>
        <dbReference type="EMBL" id="MBC2620410.1"/>
    </source>
</evidence>
<feature type="domain" description="Putative type VI secretion system Rhs element associated Vgr" evidence="4">
    <location>
        <begin position="500"/>
        <end position="601"/>
    </location>
</feature>
<protein>
    <submittedName>
        <fullName evidence="5">Type VI secretion system tip protein VgrG</fullName>
    </submittedName>
</protein>
<dbReference type="NCBIfam" id="TIGR01646">
    <property type="entry name" value="vgr_GE"/>
    <property type="match status" value="1"/>
</dbReference>
<dbReference type="SUPFAM" id="SSF69279">
    <property type="entry name" value="Phage tail proteins"/>
    <property type="match status" value="2"/>
</dbReference>
<dbReference type="Pfam" id="PF13296">
    <property type="entry name" value="T6SS_Vgr"/>
    <property type="match status" value="1"/>
</dbReference>
<dbReference type="Gene3D" id="3.55.50.10">
    <property type="entry name" value="Baseplate protein-like domains"/>
    <property type="match status" value="1"/>
</dbReference>
<dbReference type="Proteomes" id="UP000548504">
    <property type="component" value="Unassembled WGS sequence"/>
</dbReference>
<evidence type="ECO:0000313" key="6">
    <source>
        <dbReference type="Proteomes" id="UP000548504"/>
    </source>
</evidence>
<evidence type="ECO:0000259" key="4">
    <source>
        <dbReference type="Pfam" id="PF13296"/>
    </source>
</evidence>
<gene>
    <name evidence="5" type="primary">vgrG</name>
    <name evidence="5" type="ORF">H7I73_12245</name>
</gene>
<dbReference type="InterPro" id="IPR028244">
    <property type="entry name" value="T6SS_Rhs_Vgr_dom"/>
</dbReference>
<accession>A0A7X1BNU1</accession>
<dbReference type="InterPro" id="IPR006531">
    <property type="entry name" value="Gp5/Vgr_OB"/>
</dbReference>
<dbReference type="Gene3D" id="2.30.110.50">
    <property type="match status" value="1"/>
</dbReference>
<dbReference type="Pfam" id="PF05954">
    <property type="entry name" value="Phage_GPD"/>
    <property type="match status" value="1"/>
</dbReference>
<dbReference type="NCBIfam" id="TIGR03361">
    <property type="entry name" value="VI_Rhs_Vgr"/>
    <property type="match status" value="1"/>
</dbReference>
<evidence type="ECO:0000259" key="2">
    <source>
        <dbReference type="Pfam" id="PF04717"/>
    </source>
</evidence>
<proteinExistence type="inferred from homology"/>
<dbReference type="InterPro" id="IPR037026">
    <property type="entry name" value="Vgr_OB-fold_dom_sf"/>
</dbReference>
<dbReference type="InterPro" id="IPR006533">
    <property type="entry name" value="T6SS_Vgr_RhsGE"/>
</dbReference>
<dbReference type="InterPro" id="IPR017847">
    <property type="entry name" value="T6SS_RhsGE_Vgr_subset"/>
</dbReference>
<sequence length="841" mass="92857">MGMDESLGGGMSFISENTLNRYQLYIPSCKSVLDVINFNGTEEMSSLYRYVVHFSSQDNDIAVESILRKSTTLTMGMGELSELTARKIVHGIVTSFHRISGSKDQAIYQIIIEPFVALLKNQFRTHRFFINMSVPEVVTQVLQEHSLKDWEYNFDLVMEYPKREQINQYQESDLVFIERLLSEVGIFFFFRLQPDAGTEVIYFADKQSAWEFGKTLPLNSPSGMNDNGVDSVWDIQFQESTVQASVTAGDYNHRQAQKILFSAQADMTYGEGDGVTYGDVYHYRPRHLETGDQVSPAPETGNYWARLEHERYLSSQATITGLSTDVSLRPAQVLNITESTPVPTLPASVRNSLLVTAVSFSASRKEALQVVLMATIYSETRCWRPPLKPRPVISGTLMARVSSPKKNDEYAHLNQSGLYWVKFDADRDAKQQGYESMPVRLAKPYGGDTYGIHFPLIQGTEVAVAFHEGDPDRPYIAHVLHDSRHPDHVTQANHTRNVIRTPANNKLRMEDKRGEEHVKLSTEYGGKTQLNLGHNVDAQRALRGEGAELRTDDWVAVRGGKGVLITAEMQAEAVDRMLEMDGVIRQLEQALSLARNLQRSAETAKATAGDTASQETLNDALEELAQPGLILHAPAGVGMMSAKAVRVSSGTDSVGIMSGHNTDISTGRSFTVAASDTVSLYAQGQGMQLYAAKGKVDIQAQDDEMGVTAKKDITVSSTEGKITVNASEELLLSCGGAYIRLKGGNIELGCPKNILLKSMNVQKLGATSLNTPVEELPRGFCEGFTVKNKKTGKPVPFVQYRITTGEGNIYEGVSDQDGKTMPIYTAAPTKLKIEQVKKGNS</sequence>
<evidence type="ECO:0000256" key="1">
    <source>
        <dbReference type="ARBA" id="ARBA00005558"/>
    </source>
</evidence>
<organism evidence="5 6">
    <name type="scientific">Citrobacter cronae</name>
    <dbReference type="NCBI Taxonomy" id="1748967"/>
    <lineage>
        <taxon>Bacteria</taxon>
        <taxon>Pseudomonadati</taxon>
        <taxon>Pseudomonadota</taxon>
        <taxon>Gammaproteobacteria</taxon>
        <taxon>Enterobacterales</taxon>
        <taxon>Enterobacteriaceae</taxon>
        <taxon>Citrobacter</taxon>
        <taxon>Citrobacter freundii complex</taxon>
    </lineage>
</organism>
<dbReference type="Pfam" id="PF04717">
    <property type="entry name" value="Phage_base_V"/>
    <property type="match status" value="1"/>
</dbReference>
<dbReference type="Gene3D" id="4.10.220.110">
    <property type="match status" value="1"/>
</dbReference>
<dbReference type="SUPFAM" id="SSF69255">
    <property type="entry name" value="gp5 N-terminal domain-like"/>
    <property type="match status" value="1"/>
</dbReference>
<comment type="similarity">
    <text evidence="1">Belongs to the VgrG protein family.</text>
</comment>
<dbReference type="Pfam" id="PF10106">
    <property type="entry name" value="DUF2345"/>
    <property type="match status" value="1"/>
</dbReference>
<dbReference type="InterPro" id="IPR018769">
    <property type="entry name" value="VgrG2_DUF2345"/>
</dbReference>
<name>A0A7X1BNU1_9ENTR</name>
<feature type="domain" description="Gp5/Type VI secretion system Vgr protein OB-fold" evidence="2">
    <location>
        <begin position="435"/>
        <end position="480"/>
    </location>
</feature>